<evidence type="ECO:0000313" key="2">
    <source>
        <dbReference type="Proteomes" id="UP001642483"/>
    </source>
</evidence>
<comment type="caution">
    <text evidence="1">The sequence shown here is derived from an EMBL/GenBank/DDBJ whole genome shotgun (WGS) entry which is preliminary data.</text>
</comment>
<gene>
    <name evidence="1" type="ORF">CVLEPA_LOCUS21635</name>
</gene>
<dbReference type="Proteomes" id="UP001642483">
    <property type="component" value="Unassembled WGS sequence"/>
</dbReference>
<sequence length="119" mass="12961">MTDPTASNHDILFTKVVAVNQIQANFEKERQMPSQPTAFPACTNLTACVTSVSIRLLPSSDVMTVCHLMFLRQGLIDLKVCSLDSFTASAAAFRSSVYRARKAGDDLSSIHVMSAVFFA</sequence>
<evidence type="ECO:0000313" key="1">
    <source>
        <dbReference type="EMBL" id="CAK8689664.1"/>
    </source>
</evidence>
<reference evidence="1 2" key="1">
    <citation type="submission" date="2024-02" db="EMBL/GenBank/DDBJ databases">
        <authorList>
            <person name="Daric V."/>
            <person name="Darras S."/>
        </authorList>
    </citation>
    <scope>NUCLEOTIDE SEQUENCE [LARGE SCALE GENOMIC DNA]</scope>
</reference>
<keyword evidence="2" id="KW-1185">Reference proteome</keyword>
<proteinExistence type="predicted"/>
<name>A0ABP0GCZ8_CLALP</name>
<dbReference type="EMBL" id="CAWYQH010000108">
    <property type="protein sequence ID" value="CAK8689664.1"/>
    <property type="molecule type" value="Genomic_DNA"/>
</dbReference>
<protein>
    <submittedName>
        <fullName evidence="1">Uncharacterized protein</fullName>
    </submittedName>
</protein>
<accession>A0ABP0GCZ8</accession>
<organism evidence="1 2">
    <name type="scientific">Clavelina lepadiformis</name>
    <name type="common">Light-bulb sea squirt</name>
    <name type="synonym">Ascidia lepadiformis</name>
    <dbReference type="NCBI Taxonomy" id="159417"/>
    <lineage>
        <taxon>Eukaryota</taxon>
        <taxon>Metazoa</taxon>
        <taxon>Chordata</taxon>
        <taxon>Tunicata</taxon>
        <taxon>Ascidiacea</taxon>
        <taxon>Aplousobranchia</taxon>
        <taxon>Clavelinidae</taxon>
        <taxon>Clavelina</taxon>
    </lineage>
</organism>